<protein>
    <recommendedName>
        <fullName evidence="1">YdbS-like PH domain-containing protein</fullName>
    </recommendedName>
</protein>
<sequence>MNYSKNITNCSRVIQHAWHFCHAVVSVLKRYAEAWSLRASHLNRALYLFRIVEVYLKEVEVVKVARCFEAMGEILCRLLGLVLVYVMFEFIGTKVVGASFQKDTLLSLVVLPAIYVLKDLHTIIEPFFVKVWMNEESVKVQSGILTQRIDNLILKNVENVELTKSPIGRVFGYTTLCLYAYGSWVELPFVKSCLAEDLHAQLSTV</sequence>
<keyword evidence="3" id="KW-1185">Reference proteome</keyword>
<evidence type="ECO:0000259" key="1">
    <source>
        <dbReference type="Pfam" id="PF03703"/>
    </source>
</evidence>
<dbReference type="InterPro" id="IPR005182">
    <property type="entry name" value="YdbS-like_PH"/>
</dbReference>
<dbReference type="EMBL" id="CP014134">
    <property type="protein sequence ID" value="AVH25858.1"/>
    <property type="molecule type" value="Genomic_DNA"/>
</dbReference>
<gene>
    <name evidence="2" type="ORF">AL468_00795</name>
</gene>
<dbReference type="Pfam" id="PF03703">
    <property type="entry name" value="bPH_2"/>
    <property type="match status" value="1"/>
</dbReference>
<feature type="domain" description="YdbS-like PH" evidence="1">
    <location>
        <begin position="130"/>
        <end position="200"/>
    </location>
</feature>
<evidence type="ECO:0000313" key="2">
    <source>
        <dbReference type="EMBL" id="AVH25858.1"/>
    </source>
</evidence>
<evidence type="ECO:0000313" key="3">
    <source>
        <dbReference type="Proteomes" id="UP000237665"/>
    </source>
</evidence>
<organism evidence="2 3">
    <name type="scientific">Vibrio diabolicus</name>
    <dbReference type="NCBI Taxonomy" id="50719"/>
    <lineage>
        <taxon>Bacteria</taxon>
        <taxon>Pseudomonadati</taxon>
        <taxon>Pseudomonadota</taxon>
        <taxon>Gammaproteobacteria</taxon>
        <taxon>Vibrionales</taxon>
        <taxon>Vibrionaceae</taxon>
        <taxon>Vibrio</taxon>
        <taxon>Vibrio diabolicus subgroup</taxon>
    </lineage>
</organism>
<reference evidence="3" key="1">
    <citation type="submission" date="2017-12" db="EMBL/GenBank/DDBJ databases">
        <title>FDA dAtabase for Regulatory Grade micrObial Sequences (FDA-ARGOS): Supporting development and validation of Infectious Disease Dx tests.</title>
        <authorList>
            <person name="Hoffmann M."/>
            <person name="Allard M."/>
            <person name="Evans P."/>
            <person name="Brown E."/>
            <person name="Tallon L.J."/>
            <person name="Sadzewicz L."/>
            <person name="Sengamalay N."/>
            <person name="Ott S."/>
            <person name="Godinez A."/>
            <person name="Nagaraj S."/>
            <person name="Vavikolanu K."/>
            <person name="Aluvathingal J."/>
            <person name="Nadendla S."/>
            <person name="Hobson J."/>
            <person name="Sichtig H."/>
        </authorList>
    </citation>
    <scope>NUCLEOTIDE SEQUENCE [LARGE SCALE GENOMIC DNA]</scope>
    <source>
        <strain evidence="3">LMG 3418</strain>
    </source>
</reference>
<dbReference type="Proteomes" id="UP000237665">
    <property type="component" value="Chromosome 1"/>
</dbReference>
<proteinExistence type="predicted"/>
<name>A0ABM6S6Z4_9VIBR</name>
<accession>A0ABM6S6Z4</accession>